<gene>
    <name evidence="9" type="ORF">C1C97_006090</name>
</gene>
<evidence type="ECO:0000313" key="10">
    <source>
        <dbReference type="Proteomes" id="UP000249516"/>
    </source>
</evidence>
<dbReference type="Pfam" id="PF05425">
    <property type="entry name" value="CopD"/>
    <property type="match status" value="1"/>
</dbReference>
<evidence type="ECO:0000256" key="6">
    <source>
        <dbReference type="SAM" id="MobiDB-lite"/>
    </source>
</evidence>
<keyword evidence="2" id="KW-1003">Cell membrane</keyword>
<keyword evidence="5 7" id="KW-0472">Membrane</keyword>
<dbReference type="InterPro" id="IPR008457">
    <property type="entry name" value="Cu-R_CopD_dom"/>
</dbReference>
<dbReference type="AlphaFoldDB" id="A0A495A511"/>
<feature type="transmembrane region" description="Helical" evidence="7">
    <location>
        <begin position="495"/>
        <end position="518"/>
    </location>
</feature>
<evidence type="ECO:0000259" key="8">
    <source>
        <dbReference type="Pfam" id="PF05425"/>
    </source>
</evidence>
<feature type="transmembrane region" description="Helical" evidence="7">
    <location>
        <begin position="244"/>
        <end position="265"/>
    </location>
</feature>
<feature type="transmembrane region" description="Helical" evidence="7">
    <location>
        <begin position="539"/>
        <end position="563"/>
    </location>
</feature>
<keyword evidence="3 7" id="KW-0812">Transmembrane</keyword>
<name>A0A495A511_9MICC</name>
<feature type="transmembrane region" description="Helical" evidence="7">
    <location>
        <begin position="172"/>
        <end position="198"/>
    </location>
</feature>
<dbReference type="GO" id="GO:0005886">
    <property type="term" value="C:plasma membrane"/>
    <property type="evidence" value="ECO:0007669"/>
    <property type="project" value="UniProtKB-SubCell"/>
</dbReference>
<sequence>MSTTARTRGSHPDRTSGPAGPSGRGTAPSPGVSVSPWTVSVVLVAALIGMTAALLFGGAAAPRQVADPGTFVRWGLPLVETVHNIAMTVVMGGLLLAIGVVPRYADPARRRPPRNSRDQAGEPEHPVFRAVLQLVEAAAVVWTVSAVAVLVFTYSDVSGSGIGTGGNYTQQLLHYITGISTGQSQAVLVMVAAVVTTLVFGVRALLGLLCTLALSFVALVALALNGHAAGGADHMGAVNSLGLHLLGVSLWVGGIIVLVWVGPLLSRESTVISRRGGTTHSEPLLAVVLRRYSVLALGCYVLVLLSGVVNAAVRIGSWEQLTSSYGLLALTKLVLTLVLAAVGFAHRQWLIPGVADGSRSRAATFWRVIVVEVVLMGLLMGIATALSRTAPPVPEELEPDASPARILTWYELPPEPTLARWFTTWRWDWFWVAVIAFLAIVYLWAAVKVWRRGDTWSPLRTASWLVGLGALLYATCGGVSVYARVLFSAHMVEHMSLTMIVPLFLVSGAPVTVILKALEPRRDGTRGPREWILRLVHSTWGKIVTHPIFAAANFAFSIVLFYFTDLFRFTLRYHVGHEFMMMHFLFTGYMFALVLIGIDPIPRRPAYPMRLVLLLVTMAAHAFIGISIMSLTSVLQASWFGNMGRPWGPNALDDQQLGGMLMWGIGEFPTFLLAVIMAVLWAMEGSKENRRVDRQAERTDDAELRAYNEMMARLAEQEETRR</sequence>
<dbReference type="OrthoDB" id="5241646at2"/>
<evidence type="ECO:0000256" key="4">
    <source>
        <dbReference type="ARBA" id="ARBA00022989"/>
    </source>
</evidence>
<dbReference type="EMBL" id="PNJG02000002">
    <property type="protein sequence ID" value="RKQ34858.1"/>
    <property type="molecule type" value="Genomic_DNA"/>
</dbReference>
<dbReference type="Pfam" id="PF09678">
    <property type="entry name" value="Caa3_CtaG"/>
    <property type="match status" value="1"/>
</dbReference>
<dbReference type="GO" id="GO:0006825">
    <property type="term" value="P:copper ion transport"/>
    <property type="evidence" value="ECO:0007669"/>
    <property type="project" value="InterPro"/>
</dbReference>
<feature type="transmembrane region" description="Helical" evidence="7">
    <location>
        <begin position="429"/>
        <end position="450"/>
    </location>
</feature>
<feature type="transmembrane region" description="Helical" evidence="7">
    <location>
        <begin position="611"/>
        <end position="640"/>
    </location>
</feature>
<dbReference type="RefSeq" id="WP_121030656.1">
    <property type="nucleotide sequence ID" value="NZ_PNJG02000002.1"/>
</dbReference>
<keyword evidence="4 7" id="KW-1133">Transmembrane helix</keyword>
<feature type="transmembrane region" description="Helical" evidence="7">
    <location>
        <begin position="37"/>
        <end position="61"/>
    </location>
</feature>
<evidence type="ECO:0000256" key="7">
    <source>
        <dbReference type="SAM" id="Phobius"/>
    </source>
</evidence>
<feature type="domain" description="Copper resistance protein D" evidence="8">
    <location>
        <begin position="288"/>
        <end position="386"/>
    </location>
</feature>
<accession>A0A495A511</accession>
<evidence type="ECO:0000256" key="2">
    <source>
        <dbReference type="ARBA" id="ARBA00022475"/>
    </source>
</evidence>
<feature type="transmembrane region" description="Helical" evidence="7">
    <location>
        <begin position="205"/>
        <end position="224"/>
    </location>
</feature>
<feature type="transmembrane region" description="Helical" evidence="7">
    <location>
        <begin position="660"/>
        <end position="682"/>
    </location>
</feature>
<protein>
    <submittedName>
        <fullName evidence="9">Copper resistance protein CopD</fullName>
    </submittedName>
</protein>
<evidence type="ECO:0000256" key="3">
    <source>
        <dbReference type="ARBA" id="ARBA00022692"/>
    </source>
</evidence>
<evidence type="ECO:0000256" key="5">
    <source>
        <dbReference type="ARBA" id="ARBA00023136"/>
    </source>
</evidence>
<reference evidence="9 10" key="1">
    <citation type="submission" date="2018-10" db="EMBL/GenBank/DDBJ databases">
        <title>Kocuria tytouropygialis sp. nov., isolated from the uropygial gland of an American barn owl (Tyto furcata).</title>
        <authorList>
            <person name="Braun M.S."/>
            <person name="Wang E."/>
            <person name="Zimmermann S."/>
            <person name="Wagner H."/>
            <person name="Wink M."/>
        </authorList>
    </citation>
    <scope>NUCLEOTIDE SEQUENCE [LARGE SCALE GENOMIC DNA]</scope>
    <source>
        <strain evidence="9 10">442</strain>
    </source>
</reference>
<proteinExistence type="predicted"/>
<organism evidence="9 10">
    <name type="scientific">Kocuria tytonis</name>
    <dbReference type="NCBI Taxonomy" id="2054280"/>
    <lineage>
        <taxon>Bacteria</taxon>
        <taxon>Bacillati</taxon>
        <taxon>Actinomycetota</taxon>
        <taxon>Actinomycetes</taxon>
        <taxon>Micrococcales</taxon>
        <taxon>Micrococcaceae</taxon>
        <taxon>Kocuria</taxon>
    </lineage>
</organism>
<dbReference type="Proteomes" id="UP000249516">
    <property type="component" value="Unassembled WGS sequence"/>
</dbReference>
<feature type="transmembrane region" description="Helical" evidence="7">
    <location>
        <begin position="365"/>
        <end position="386"/>
    </location>
</feature>
<feature type="transmembrane region" description="Helical" evidence="7">
    <location>
        <begin position="126"/>
        <end position="152"/>
    </location>
</feature>
<evidence type="ECO:0000313" key="9">
    <source>
        <dbReference type="EMBL" id="RKQ34858.1"/>
    </source>
</evidence>
<dbReference type="PANTHER" id="PTHR34820">
    <property type="entry name" value="INNER MEMBRANE PROTEIN YEBZ"/>
    <property type="match status" value="1"/>
</dbReference>
<feature type="transmembrane region" description="Helical" evidence="7">
    <location>
        <begin position="579"/>
        <end position="599"/>
    </location>
</feature>
<dbReference type="PANTHER" id="PTHR34820:SF4">
    <property type="entry name" value="INNER MEMBRANE PROTEIN YEBZ"/>
    <property type="match status" value="1"/>
</dbReference>
<dbReference type="InterPro" id="IPR019108">
    <property type="entry name" value="Caa3_assmbl_CtaG-rel"/>
</dbReference>
<feature type="transmembrane region" description="Helical" evidence="7">
    <location>
        <begin position="81"/>
        <end position="105"/>
    </location>
</feature>
<feature type="transmembrane region" description="Helical" evidence="7">
    <location>
        <begin position="294"/>
        <end position="313"/>
    </location>
</feature>
<dbReference type="InterPro" id="IPR032694">
    <property type="entry name" value="CopC/D"/>
</dbReference>
<feature type="region of interest" description="Disordered" evidence="6">
    <location>
        <begin position="1"/>
        <end position="33"/>
    </location>
</feature>
<keyword evidence="10" id="KW-1185">Reference proteome</keyword>
<comment type="caution">
    <text evidence="9">The sequence shown here is derived from an EMBL/GenBank/DDBJ whole genome shotgun (WGS) entry which is preliminary data.</text>
</comment>
<comment type="subcellular location">
    <subcellularLocation>
        <location evidence="1">Cell membrane</location>
        <topology evidence="1">Multi-pass membrane protein</topology>
    </subcellularLocation>
</comment>
<feature type="transmembrane region" description="Helical" evidence="7">
    <location>
        <begin position="462"/>
        <end position="483"/>
    </location>
</feature>
<feature type="transmembrane region" description="Helical" evidence="7">
    <location>
        <begin position="325"/>
        <end position="345"/>
    </location>
</feature>
<evidence type="ECO:0000256" key="1">
    <source>
        <dbReference type="ARBA" id="ARBA00004651"/>
    </source>
</evidence>